<sequence>MQLGYRALANVSNHVRIYIVYLSAQITKDPPVAEPEPHRSLRKLVIRGPYCQETVLPHSFPRLLSLSINLYTPHQELPTFLMRASHLEMLVVRELDFHRIASLKDTSLRLPSEMRVAIPSLRVLHLQNRYLQRPSALIVTPRFHTPIALHLPDAPFDPQEPLSQAEIQAEELAVYDEAALVNIIQKRMDDNPLFDPYGIERARIEIQGRYFDAEAELDYLKHVH</sequence>
<keyword evidence="2" id="KW-1185">Reference proteome</keyword>
<proteinExistence type="predicted"/>
<comment type="caution">
    <text evidence="1">The sequence shown here is derived from an EMBL/GenBank/DDBJ whole genome shotgun (WGS) entry which is preliminary data.</text>
</comment>
<name>A0AAW0B286_9AGAR</name>
<evidence type="ECO:0000313" key="2">
    <source>
        <dbReference type="Proteomes" id="UP001362999"/>
    </source>
</evidence>
<dbReference type="EMBL" id="JAWWNJ010000042">
    <property type="protein sequence ID" value="KAK7019878.1"/>
    <property type="molecule type" value="Genomic_DNA"/>
</dbReference>
<dbReference type="Proteomes" id="UP001362999">
    <property type="component" value="Unassembled WGS sequence"/>
</dbReference>
<organism evidence="1 2">
    <name type="scientific">Favolaschia claudopus</name>
    <dbReference type="NCBI Taxonomy" id="2862362"/>
    <lineage>
        <taxon>Eukaryota</taxon>
        <taxon>Fungi</taxon>
        <taxon>Dikarya</taxon>
        <taxon>Basidiomycota</taxon>
        <taxon>Agaricomycotina</taxon>
        <taxon>Agaricomycetes</taxon>
        <taxon>Agaricomycetidae</taxon>
        <taxon>Agaricales</taxon>
        <taxon>Marasmiineae</taxon>
        <taxon>Mycenaceae</taxon>
        <taxon>Favolaschia</taxon>
    </lineage>
</organism>
<protein>
    <submittedName>
        <fullName evidence="1">Uncharacterized protein</fullName>
    </submittedName>
</protein>
<evidence type="ECO:0000313" key="1">
    <source>
        <dbReference type="EMBL" id="KAK7019878.1"/>
    </source>
</evidence>
<accession>A0AAW0B286</accession>
<reference evidence="1 2" key="1">
    <citation type="journal article" date="2024" name="J Genomics">
        <title>Draft genome sequencing and assembly of Favolaschia claudopus CIRM-BRFM 2984 isolated from oak limbs.</title>
        <authorList>
            <person name="Navarro D."/>
            <person name="Drula E."/>
            <person name="Chaduli D."/>
            <person name="Cazenave R."/>
            <person name="Ahrendt S."/>
            <person name="Wang J."/>
            <person name="Lipzen A."/>
            <person name="Daum C."/>
            <person name="Barry K."/>
            <person name="Grigoriev I.V."/>
            <person name="Favel A."/>
            <person name="Rosso M.N."/>
            <person name="Martin F."/>
        </authorList>
    </citation>
    <scope>NUCLEOTIDE SEQUENCE [LARGE SCALE GENOMIC DNA]</scope>
    <source>
        <strain evidence="1 2">CIRM-BRFM 2984</strain>
    </source>
</reference>
<dbReference type="AlphaFoldDB" id="A0AAW0B286"/>
<gene>
    <name evidence="1" type="ORF">R3P38DRAFT_1226391</name>
</gene>